<dbReference type="PANTHER" id="PTHR43663:SF1">
    <property type="entry name" value="CHROMATE TRANSPORTER"/>
    <property type="match status" value="1"/>
</dbReference>
<dbReference type="InterPro" id="IPR052518">
    <property type="entry name" value="CHR_Transporter"/>
</dbReference>
<comment type="subcellular location">
    <subcellularLocation>
        <location evidence="1">Cell membrane</location>
        <topology evidence="1">Multi-pass membrane protein</topology>
    </subcellularLocation>
</comment>
<protein>
    <recommendedName>
        <fullName evidence="10">Chromate transporter</fullName>
    </recommendedName>
</protein>
<dbReference type="AlphaFoldDB" id="A0A2U3D756"/>
<reference evidence="8 9" key="1">
    <citation type="submission" date="2016-11" db="EMBL/GenBank/DDBJ databases">
        <title>Comparative genomics of Acidibacillus ferroxidans species.</title>
        <authorList>
            <person name="Oliveira G."/>
            <person name="Nunes G."/>
            <person name="Oliveira R."/>
            <person name="Araujo F."/>
            <person name="Salim A."/>
            <person name="Scholte L."/>
            <person name="Morais D."/>
            <person name="Nancucheo I."/>
            <person name="Johnson D.B."/>
            <person name="Grail B."/>
            <person name="Bittencourt J."/>
            <person name="Valadares R."/>
        </authorList>
    </citation>
    <scope>NUCLEOTIDE SEQUENCE [LARGE SCALE GENOMIC DNA]</scope>
    <source>
        <strain evidence="8 9">Y002</strain>
    </source>
</reference>
<dbReference type="Proteomes" id="UP000245380">
    <property type="component" value="Unassembled WGS sequence"/>
</dbReference>
<evidence type="ECO:0000256" key="5">
    <source>
        <dbReference type="ARBA" id="ARBA00022989"/>
    </source>
</evidence>
<dbReference type="GO" id="GO:0005886">
    <property type="term" value="C:plasma membrane"/>
    <property type="evidence" value="ECO:0007669"/>
    <property type="project" value="UniProtKB-SubCell"/>
</dbReference>
<dbReference type="RefSeq" id="WP_109431084.1">
    <property type="nucleotide sequence ID" value="NZ_MPDK01000018.1"/>
</dbReference>
<evidence type="ECO:0000256" key="3">
    <source>
        <dbReference type="ARBA" id="ARBA00022475"/>
    </source>
</evidence>
<comment type="similarity">
    <text evidence="2">Belongs to the chromate ion transporter (CHR) (TC 2.A.51) family.</text>
</comment>
<keyword evidence="9" id="KW-1185">Reference proteome</keyword>
<dbReference type="Pfam" id="PF02417">
    <property type="entry name" value="Chromate_transp"/>
    <property type="match status" value="1"/>
</dbReference>
<dbReference type="InterPro" id="IPR003370">
    <property type="entry name" value="Chromate_transpt"/>
</dbReference>
<evidence type="ECO:0008006" key="10">
    <source>
        <dbReference type="Google" id="ProtNLM"/>
    </source>
</evidence>
<dbReference type="GO" id="GO:0015109">
    <property type="term" value="F:chromate transmembrane transporter activity"/>
    <property type="evidence" value="ECO:0007669"/>
    <property type="project" value="InterPro"/>
</dbReference>
<evidence type="ECO:0000313" key="9">
    <source>
        <dbReference type="Proteomes" id="UP000245380"/>
    </source>
</evidence>
<dbReference type="EMBL" id="MPDK01000018">
    <property type="protein sequence ID" value="PWI57112.1"/>
    <property type="molecule type" value="Genomic_DNA"/>
</dbReference>
<keyword evidence="4 7" id="KW-0812">Transmembrane</keyword>
<keyword evidence="3" id="KW-1003">Cell membrane</keyword>
<evidence type="ECO:0000313" key="8">
    <source>
        <dbReference type="EMBL" id="PWI57112.1"/>
    </source>
</evidence>
<sequence>MNTIWNLFFAMLKSGLLGYGGGPASIPIIQSQVVNEYHFMTQQQFTDALALANTLPGPIATKLATFIGYQTAGIFGGLAALIGMVGPTAIGIVLLVNALSALKGNPHLAGLIAGVRPVVVVLLLQTAWMSSKGSFPDWRMFGIAILAAMALFVFRVSAPLVILAAMMVGAFFLVPTK</sequence>
<keyword evidence="5 7" id="KW-1133">Transmembrane helix</keyword>
<gene>
    <name evidence="8" type="ORF">BM613_10160</name>
</gene>
<evidence type="ECO:0000256" key="7">
    <source>
        <dbReference type="SAM" id="Phobius"/>
    </source>
</evidence>
<dbReference type="OrthoDB" id="9027281at2"/>
<evidence type="ECO:0000256" key="2">
    <source>
        <dbReference type="ARBA" id="ARBA00005262"/>
    </source>
</evidence>
<evidence type="ECO:0000256" key="4">
    <source>
        <dbReference type="ARBA" id="ARBA00022692"/>
    </source>
</evidence>
<evidence type="ECO:0000256" key="1">
    <source>
        <dbReference type="ARBA" id="ARBA00004651"/>
    </source>
</evidence>
<comment type="caution">
    <text evidence="8">The sequence shown here is derived from an EMBL/GenBank/DDBJ whole genome shotgun (WGS) entry which is preliminary data.</text>
</comment>
<proteinExistence type="inferred from homology"/>
<evidence type="ECO:0000256" key="6">
    <source>
        <dbReference type="ARBA" id="ARBA00023136"/>
    </source>
</evidence>
<name>A0A2U3D756_SULT2</name>
<feature type="transmembrane region" description="Helical" evidence="7">
    <location>
        <begin position="108"/>
        <end position="129"/>
    </location>
</feature>
<accession>A0A2U3D756</accession>
<feature type="transmembrane region" description="Helical" evidence="7">
    <location>
        <begin position="72"/>
        <end position="96"/>
    </location>
</feature>
<feature type="transmembrane region" description="Helical" evidence="7">
    <location>
        <begin position="141"/>
        <end position="174"/>
    </location>
</feature>
<organism evidence="8 9">
    <name type="scientific">Sulfoacidibacillus thermotolerans</name>
    <name type="common">Acidibacillus sulfuroxidans</name>
    <dbReference type="NCBI Taxonomy" id="1765684"/>
    <lineage>
        <taxon>Bacteria</taxon>
        <taxon>Bacillati</taxon>
        <taxon>Bacillota</taxon>
        <taxon>Bacilli</taxon>
        <taxon>Bacillales</taxon>
        <taxon>Alicyclobacillaceae</taxon>
        <taxon>Sulfoacidibacillus</taxon>
    </lineage>
</organism>
<keyword evidence="6 7" id="KW-0472">Membrane</keyword>
<dbReference type="PANTHER" id="PTHR43663">
    <property type="entry name" value="CHROMATE TRANSPORT PROTEIN-RELATED"/>
    <property type="match status" value="1"/>
</dbReference>